<keyword evidence="1" id="KW-1133">Transmembrane helix</keyword>
<accession>A0AA86NVQ6</accession>
<evidence type="ECO:0000256" key="1">
    <source>
        <dbReference type="SAM" id="Phobius"/>
    </source>
</evidence>
<comment type="caution">
    <text evidence="2">The sequence shown here is derived from an EMBL/GenBank/DDBJ whole genome shotgun (WGS) entry which is preliminary data.</text>
</comment>
<keyword evidence="1" id="KW-0472">Membrane</keyword>
<protein>
    <submittedName>
        <fullName evidence="3">Hypothetical_protein</fullName>
    </submittedName>
</protein>
<reference evidence="3 4" key="2">
    <citation type="submission" date="2024-07" db="EMBL/GenBank/DDBJ databases">
        <authorList>
            <person name="Akdeniz Z."/>
        </authorList>
    </citation>
    <scope>NUCLEOTIDE SEQUENCE [LARGE SCALE GENOMIC DNA]</scope>
</reference>
<gene>
    <name evidence="2" type="ORF">HINF_LOCUS14166</name>
    <name evidence="3" type="ORF">HINF_LOCUS18106</name>
</gene>
<proteinExistence type="predicted"/>
<dbReference type="Proteomes" id="UP001642409">
    <property type="component" value="Unassembled WGS sequence"/>
</dbReference>
<organism evidence="2">
    <name type="scientific">Hexamita inflata</name>
    <dbReference type="NCBI Taxonomy" id="28002"/>
    <lineage>
        <taxon>Eukaryota</taxon>
        <taxon>Metamonada</taxon>
        <taxon>Diplomonadida</taxon>
        <taxon>Hexamitidae</taxon>
        <taxon>Hexamitinae</taxon>
        <taxon>Hexamita</taxon>
    </lineage>
</organism>
<evidence type="ECO:0000313" key="4">
    <source>
        <dbReference type="Proteomes" id="UP001642409"/>
    </source>
</evidence>
<keyword evidence="1" id="KW-0812">Transmembrane</keyword>
<feature type="transmembrane region" description="Helical" evidence="1">
    <location>
        <begin position="304"/>
        <end position="323"/>
    </location>
</feature>
<dbReference type="EMBL" id="CAXDID020000046">
    <property type="protein sequence ID" value="CAL6002825.1"/>
    <property type="molecule type" value="Genomic_DNA"/>
</dbReference>
<dbReference type="EMBL" id="CATOUU010000369">
    <property type="protein sequence ID" value="CAI9926521.1"/>
    <property type="molecule type" value="Genomic_DNA"/>
</dbReference>
<evidence type="ECO:0000313" key="3">
    <source>
        <dbReference type="EMBL" id="CAL6002825.1"/>
    </source>
</evidence>
<keyword evidence="4" id="KW-1185">Reference proteome</keyword>
<sequence length="362" mass="42462">MPYDEEIFIPEEHMLQIMQGSFIVSKLYIQFVQDSIIYEQVFPLEANINDISNIYTSKIAYLYNYGNDIGYELIFEYNQSQVMKQTQHIDALQYDYVMYKYSQQILTESGMQKLYIQQSSSKLNLTQRSVKFSCGSMTGQQQKTCYQMLYNDQYEVISAPIYNLDVMFYSSGKLIHLIKAYNCRVIYTCWNQSVAVLSKNNLILYLTRNYVCDSYNQWYDYANISTSLFVLNQSYNVQQRFDQYLPIANSTNINVFNFSCSKINCADINLSSQFMFEMNISYFTERVYISKVFDEVNQKHILQITYLCIGVALIIICATVSIIKFKQSQILVEQLKEKSGKVNIDQILQIKLSSRSKKDKYE</sequence>
<reference evidence="2" key="1">
    <citation type="submission" date="2023-06" db="EMBL/GenBank/DDBJ databases">
        <authorList>
            <person name="Kurt Z."/>
        </authorList>
    </citation>
    <scope>NUCLEOTIDE SEQUENCE</scope>
</reference>
<name>A0AA86NVQ6_9EUKA</name>
<dbReference type="AlphaFoldDB" id="A0AA86NVQ6"/>
<evidence type="ECO:0000313" key="2">
    <source>
        <dbReference type="EMBL" id="CAI9926521.1"/>
    </source>
</evidence>